<protein>
    <recommendedName>
        <fullName evidence="4">26S proteasome regulatory subunit RPN10</fullName>
    </recommendedName>
</protein>
<name>A0AAD5E730_UMBRA</name>
<dbReference type="CDD" id="cd01452">
    <property type="entry name" value="VWA_26S_proteasome_subunit"/>
    <property type="match status" value="1"/>
</dbReference>
<sequence>MVLEASMIVLDNSEWMRNGDYTPTRMGAQNDAVNLLFRIKTQSNPENTVGLMTLAGKSPEVLVTLTSDLGKILSALHSVKIAGAGDFMTGVQIAQLALKHRQNKNQRQRIIAFVGSPVQADEKALIKLAKKMKKNNIAVDIVNFGEESENTAKLEAFINNVNSGDNSHIVTIPPGPHILSEMLKSTPIAEGEDGVPAGFASGSGDNEFGMDGGMDPELELALRISLEEEKARQEAEAAKNKATAAESSSSKSQAADMAVDSGAHGEGDDTEDAELQAALAMSMGGAQNEDVDMSDLTEEEQISRAIELSMGGSQEEANPDFMSSVLSSLPGVDPNDPRIKDALNNMSEKKDNKGDKKDGQ</sequence>
<dbReference type="PROSITE" id="PS50330">
    <property type="entry name" value="UIM"/>
    <property type="match status" value="3"/>
</dbReference>
<feature type="region of interest" description="Disordered" evidence="5">
    <location>
        <begin position="231"/>
        <end position="270"/>
    </location>
</feature>
<dbReference type="EMBL" id="MU620928">
    <property type="protein sequence ID" value="KAI8578601.1"/>
    <property type="molecule type" value="Genomic_DNA"/>
</dbReference>
<comment type="similarity">
    <text evidence="1">Belongs to the proteasome subunit S5A family.</text>
</comment>
<dbReference type="Pfam" id="PF13519">
    <property type="entry name" value="VWA_2"/>
    <property type="match status" value="1"/>
</dbReference>
<gene>
    <name evidence="7" type="ORF">K450DRAFT_246641</name>
</gene>
<feature type="compositionally biased region" description="Basic and acidic residues" evidence="5">
    <location>
        <begin position="335"/>
        <end position="360"/>
    </location>
</feature>
<dbReference type="PROSITE" id="PS50234">
    <property type="entry name" value="VWFA"/>
    <property type="match status" value="1"/>
</dbReference>
<evidence type="ECO:0000259" key="6">
    <source>
        <dbReference type="PROSITE" id="PS50234"/>
    </source>
</evidence>
<reference evidence="7" key="2">
    <citation type="journal article" date="2022" name="Proc. Natl. Acad. Sci. U.S.A.">
        <title>Diploid-dominant life cycles characterize the early evolution of Fungi.</title>
        <authorList>
            <person name="Amses K.R."/>
            <person name="Simmons D.R."/>
            <person name="Longcore J.E."/>
            <person name="Mondo S.J."/>
            <person name="Seto K."/>
            <person name="Jeronimo G.H."/>
            <person name="Bonds A.E."/>
            <person name="Quandt C.A."/>
            <person name="Davis W.J."/>
            <person name="Chang Y."/>
            <person name="Federici B.A."/>
            <person name="Kuo A."/>
            <person name="LaButti K."/>
            <person name="Pangilinan J."/>
            <person name="Andreopoulos W."/>
            <person name="Tritt A."/>
            <person name="Riley R."/>
            <person name="Hundley H."/>
            <person name="Johnson J."/>
            <person name="Lipzen A."/>
            <person name="Barry K."/>
            <person name="Lang B.F."/>
            <person name="Cuomo C.A."/>
            <person name="Buchler N.E."/>
            <person name="Grigoriev I.V."/>
            <person name="Spatafora J.W."/>
            <person name="Stajich J.E."/>
            <person name="James T.Y."/>
        </authorList>
    </citation>
    <scope>NUCLEOTIDE SEQUENCE</scope>
    <source>
        <strain evidence="7">AG</strain>
    </source>
</reference>
<dbReference type="GO" id="GO:0043161">
    <property type="term" value="P:proteasome-mediated ubiquitin-dependent protein catabolic process"/>
    <property type="evidence" value="ECO:0007669"/>
    <property type="project" value="TreeGrafter"/>
</dbReference>
<feature type="compositionally biased region" description="Low complexity" evidence="5">
    <location>
        <begin position="240"/>
        <end position="255"/>
    </location>
</feature>
<feature type="domain" description="VWFA" evidence="6">
    <location>
        <begin position="5"/>
        <end position="186"/>
    </location>
</feature>
<evidence type="ECO:0000256" key="1">
    <source>
        <dbReference type="ARBA" id="ARBA00005574"/>
    </source>
</evidence>
<dbReference type="RefSeq" id="XP_051443605.1">
    <property type="nucleotide sequence ID" value="XM_051589944.1"/>
</dbReference>
<organism evidence="7 8">
    <name type="scientific">Umbelopsis ramanniana AG</name>
    <dbReference type="NCBI Taxonomy" id="1314678"/>
    <lineage>
        <taxon>Eukaryota</taxon>
        <taxon>Fungi</taxon>
        <taxon>Fungi incertae sedis</taxon>
        <taxon>Mucoromycota</taxon>
        <taxon>Mucoromycotina</taxon>
        <taxon>Umbelopsidomycetes</taxon>
        <taxon>Umbelopsidales</taxon>
        <taxon>Umbelopsidaceae</taxon>
        <taxon>Umbelopsis</taxon>
    </lineage>
</organism>
<dbReference type="AlphaFoldDB" id="A0AAD5E730"/>
<dbReference type="Gene3D" id="3.40.50.410">
    <property type="entry name" value="von Willebrand factor, type A domain"/>
    <property type="match status" value="1"/>
</dbReference>
<dbReference type="GO" id="GO:0005634">
    <property type="term" value="C:nucleus"/>
    <property type="evidence" value="ECO:0007669"/>
    <property type="project" value="TreeGrafter"/>
</dbReference>
<accession>A0AAD5E730</accession>
<dbReference type="CDD" id="cd22297">
    <property type="entry name" value="PSMD4_RAZUL"/>
    <property type="match status" value="1"/>
</dbReference>
<dbReference type="FunFam" id="3.40.50.410:FF:000005">
    <property type="entry name" value="26S proteasome non-ATPase regulatory subunit 4"/>
    <property type="match status" value="1"/>
</dbReference>
<keyword evidence="3" id="KW-0647">Proteasome</keyword>
<dbReference type="GO" id="GO:0008540">
    <property type="term" value="C:proteasome regulatory particle, base subcomplex"/>
    <property type="evidence" value="ECO:0007669"/>
    <property type="project" value="TreeGrafter"/>
</dbReference>
<keyword evidence="8" id="KW-1185">Reference proteome</keyword>
<feature type="compositionally biased region" description="Acidic residues" evidence="5">
    <location>
        <begin position="289"/>
        <end position="300"/>
    </location>
</feature>
<dbReference type="SMART" id="SM00726">
    <property type="entry name" value="UIM"/>
    <property type="match status" value="3"/>
</dbReference>
<dbReference type="InterPro" id="IPR003903">
    <property type="entry name" value="UIM_dom"/>
</dbReference>
<feature type="region of interest" description="Disordered" evidence="5">
    <location>
        <begin position="189"/>
        <end position="214"/>
    </location>
</feature>
<dbReference type="GeneID" id="75915289"/>
<proteinExistence type="inferred from homology"/>
<dbReference type="PANTHER" id="PTHR10223">
    <property type="entry name" value="26S PROTEASOME NON-ATPASE REGULATORY SUBUNIT 4"/>
    <property type="match status" value="1"/>
</dbReference>
<evidence type="ECO:0000256" key="4">
    <source>
        <dbReference type="ARBA" id="ARBA00044341"/>
    </source>
</evidence>
<dbReference type="Pfam" id="PF02809">
    <property type="entry name" value="UIM"/>
    <property type="match status" value="3"/>
</dbReference>
<evidence type="ECO:0000256" key="5">
    <source>
        <dbReference type="SAM" id="MobiDB-lite"/>
    </source>
</evidence>
<dbReference type="Proteomes" id="UP001206595">
    <property type="component" value="Unassembled WGS sequence"/>
</dbReference>
<dbReference type="InterPro" id="IPR002035">
    <property type="entry name" value="VWF_A"/>
</dbReference>
<keyword evidence="2" id="KW-0677">Repeat</keyword>
<dbReference type="SMART" id="SM00327">
    <property type="entry name" value="VWA"/>
    <property type="match status" value="1"/>
</dbReference>
<dbReference type="PANTHER" id="PTHR10223:SF0">
    <property type="entry name" value="26S PROTEASOME NON-ATPASE REGULATORY SUBUNIT 4"/>
    <property type="match status" value="1"/>
</dbReference>
<evidence type="ECO:0000313" key="8">
    <source>
        <dbReference type="Proteomes" id="UP001206595"/>
    </source>
</evidence>
<dbReference type="GO" id="GO:0036435">
    <property type="term" value="F:K48-linked polyubiquitin modification-dependent protein binding"/>
    <property type="evidence" value="ECO:0007669"/>
    <property type="project" value="UniProtKB-ARBA"/>
</dbReference>
<dbReference type="InterPro" id="IPR036465">
    <property type="entry name" value="vWFA_dom_sf"/>
</dbReference>
<evidence type="ECO:0000313" key="7">
    <source>
        <dbReference type="EMBL" id="KAI8578601.1"/>
    </source>
</evidence>
<comment type="caution">
    <text evidence="7">The sequence shown here is derived from an EMBL/GenBank/DDBJ whole genome shotgun (WGS) entry which is preliminary data.</text>
</comment>
<evidence type="ECO:0000256" key="3">
    <source>
        <dbReference type="ARBA" id="ARBA00022942"/>
    </source>
</evidence>
<dbReference type="Gene3D" id="1.10.287.3990">
    <property type="match status" value="1"/>
</dbReference>
<dbReference type="InterPro" id="IPR027040">
    <property type="entry name" value="PSMD4"/>
</dbReference>
<evidence type="ECO:0000256" key="2">
    <source>
        <dbReference type="ARBA" id="ARBA00022737"/>
    </source>
</evidence>
<dbReference type="InterPro" id="IPR049590">
    <property type="entry name" value="PSMD4_RAZUL-like"/>
</dbReference>
<dbReference type="GO" id="GO:0005829">
    <property type="term" value="C:cytosol"/>
    <property type="evidence" value="ECO:0007669"/>
    <property type="project" value="TreeGrafter"/>
</dbReference>
<dbReference type="SUPFAM" id="SSF53300">
    <property type="entry name" value="vWA-like"/>
    <property type="match status" value="1"/>
</dbReference>
<reference evidence="7" key="1">
    <citation type="submission" date="2021-06" db="EMBL/GenBank/DDBJ databases">
        <authorList>
            <consortium name="DOE Joint Genome Institute"/>
            <person name="Mondo S.J."/>
            <person name="Amses K.R."/>
            <person name="Simmons D.R."/>
            <person name="Longcore J.E."/>
            <person name="Seto K."/>
            <person name="Alves G.H."/>
            <person name="Bonds A.E."/>
            <person name="Quandt C.A."/>
            <person name="Davis W.J."/>
            <person name="Chang Y."/>
            <person name="Letcher P.M."/>
            <person name="Powell M.J."/>
            <person name="Kuo A."/>
            <person name="Labutti K."/>
            <person name="Pangilinan J."/>
            <person name="Andreopoulos W."/>
            <person name="Tritt A."/>
            <person name="Riley R."/>
            <person name="Hundley H."/>
            <person name="Johnson J."/>
            <person name="Lipzen A."/>
            <person name="Barry K."/>
            <person name="Berbee M.L."/>
            <person name="Buchler N.E."/>
            <person name="Grigoriev I.V."/>
            <person name="Spatafora J.W."/>
            <person name="Stajich J.E."/>
            <person name="James T.Y."/>
        </authorList>
    </citation>
    <scope>NUCLEOTIDE SEQUENCE</scope>
    <source>
        <strain evidence="7">AG</strain>
    </source>
</reference>
<feature type="region of interest" description="Disordered" evidence="5">
    <location>
        <begin position="285"/>
        <end position="360"/>
    </location>
</feature>